<evidence type="ECO:0000313" key="8">
    <source>
        <dbReference type="Proteomes" id="UP000254076"/>
    </source>
</evidence>
<gene>
    <name evidence="5" type="ORF">NCTC8185_02366</name>
    <name evidence="6" type="ORF">NCTC9828_01556</name>
    <name evidence="4" type="ORF">WA04_10830</name>
</gene>
<evidence type="ECO:0000259" key="3">
    <source>
        <dbReference type="PROSITE" id="PS51756"/>
    </source>
</evidence>
<dbReference type="InterPro" id="IPR051768">
    <property type="entry name" value="Bact_secretion_toxin"/>
</dbReference>
<protein>
    <submittedName>
        <fullName evidence="5">Membrane protein</fullName>
    </submittedName>
</protein>
<dbReference type="PANTHER" id="PTHR34976">
    <property type="entry name" value="RIBONUCLEASE YQCG-RELATED"/>
    <property type="match status" value="1"/>
</dbReference>
<proteinExistence type="inferred from homology"/>
<comment type="similarity">
    <text evidence="1">In the N-terminal section; belongs to the LXG family.</text>
</comment>
<dbReference type="PROSITE" id="PS51756">
    <property type="entry name" value="LXG"/>
    <property type="match status" value="1"/>
</dbReference>
<evidence type="ECO:0000313" key="9">
    <source>
        <dbReference type="Proteomes" id="UP000255140"/>
    </source>
</evidence>
<keyword evidence="2" id="KW-0175">Coiled coil</keyword>
<dbReference type="PANTHER" id="PTHR34976:SF1">
    <property type="entry name" value="TOXIN BC_0920"/>
    <property type="match status" value="1"/>
</dbReference>
<dbReference type="EMBL" id="UHEQ01000004">
    <property type="protein sequence ID" value="SUN15043.1"/>
    <property type="molecule type" value="Genomic_DNA"/>
</dbReference>
<sequence length="217" mass="23289">MVKVSVSSVGTQASTVAISMFSRVSALNDAITKLSSFAEAATLQGTAYSNAKSYATGTLTPMLQGMILFSETLSEKCTELQTLYVSICGDENLDSVVLESKLASDRASLKIAEALLEHLNDDPEPSKSAISSTKSNIKKLKKRIKSNQKKLDNLNEFNAHSATVFADISNAQSTVNQALAAVSTGFSGYNSKTGAFGKPTSGQMEWTKTVKKNWKER</sequence>
<evidence type="ECO:0000313" key="5">
    <source>
        <dbReference type="EMBL" id="SUN15043.1"/>
    </source>
</evidence>
<comment type="caution">
    <text evidence="4">The sequence shown here is derived from an EMBL/GenBank/DDBJ whole genome shotgun (WGS) entry which is preliminary data.</text>
</comment>
<feature type="coiled-coil region" evidence="2">
    <location>
        <begin position="130"/>
        <end position="157"/>
    </location>
</feature>
<evidence type="ECO:0000313" key="4">
    <source>
        <dbReference type="EMBL" id="KLL35346.1"/>
    </source>
</evidence>
<reference evidence="4 7" key="1">
    <citation type="journal article" date="2015" name="PLoS ONE">
        <title>Genomic analysis reveals the molecular basis for capsule loss in the group B streptococcus population.</title>
        <authorList>
            <consortium name="DEVANI Consortium"/>
            <person name="Rosini R."/>
            <person name="Campisi E."/>
            <person name="De Chiara M."/>
            <person name="Tettelin H."/>
            <person name="Rinaudo D."/>
            <person name="Toniolo C."/>
            <person name="Metruccio M."/>
            <person name="Guidotti S."/>
            <person name="Sorensen U.B."/>
            <person name="Kilian M."/>
            <person name="Ramirez M."/>
            <person name="Janulczyk R."/>
            <person name="Donati C."/>
            <person name="Grandi G."/>
            <person name="Margarit I."/>
        </authorList>
    </citation>
    <scope>NUCLEOTIDE SEQUENCE [LARGE SCALE GENOMIC DNA]</scope>
    <source>
        <strain evidence="4 7">DK-B-USS-215</strain>
    </source>
</reference>
<feature type="domain" description="LXG" evidence="3">
    <location>
        <begin position="1"/>
        <end position="217"/>
    </location>
</feature>
<dbReference type="AlphaFoldDB" id="A0A0H1UTB2"/>
<evidence type="ECO:0000313" key="7">
    <source>
        <dbReference type="Proteomes" id="UP000035346"/>
    </source>
</evidence>
<dbReference type="InterPro" id="IPR006829">
    <property type="entry name" value="LXG_dom"/>
</dbReference>
<accession>A0A0H1UTB2</accession>
<dbReference type="EMBL" id="LBKL01000098">
    <property type="protein sequence ID" value="KLL35346.1"/>
    <property type="molecule type" value="Genomic_DNA"/>
</dbReference>
<organism evidence="4 7">
    <name type="scientific">Streptococcus agalactiae</name>
    <dbReference type="NCBI Taxonomy" id="1311"/>
    <lineage>
        <taxon>Bacteria</taxon>
        <taxon>Bacillati</taxon>
        <taxon>Bacillota</taxon>
        <taxon>Bacilli</taxon>
        <taxon>Lactobacillales</taxon>
        <taxon>Streptococcaceae</taxon>
        <taxon>Streptococcus</taxon>
    </lineage>
</organism>
<evidence type="ECO:0000256" key="2">
    <source>
        <dbReference type="SAM" id="Coils"/>
    </source>
</evidence>
<dbReference type="Proteomes" id="UP000254076">
    <property type="component" value="Unassembled WGS sequence"/>
</dbReference>
<reference evidence="8 9" key="2">
    <citation type="submission" date="2018-06" db="EMBL/GenBank/DDBJ databases">
        <authorList>
            <consortium name="Pathogen Informatics"/>
            <person name="Doyle S."/>
        </authorList>
    </citation>
    <scope>NUCLEOTIDE SEQUENCE [LARGE SCALE GENOMIC DNA]</scope>
    <source>
        <strain evidence="5 8">NCTC8185</strain>
        <strain evidence="6 9">NCTC9828</strain>
    </source>
</reference>
<evidence type="ECO:0000256" key="1">
    <source>
        <dbReference type="ARBA" id="ARBA00034117"/>
    </source>
</evidence>
<dbReference type="Proteomes" id="UP000255140">
    <property type="component" value="Unassembled WGS sequence"/>
</dbReference>
<dbReference type="Proteomes" id="UP000035346">
    <property type="component" value="Unassembled WGS sequence"/>
</dbReference>
<evidence type="ECO:0000313" key="6">
    <source>
        <dbReference type="EMBL" id="SUN29277.1"/>
    </source>
</evidence>
<name>A0A0H1UTB2_STRAG</name>
<dbReference type="EMBL" id="UHEW01000005">
    <property type="protein sequence ID" value="SUN29277.1"/>
    <property type="molecule type" value="Genomic_DNA"/>
</dbReference>